<protein>
    <recommendedName>
        <fullName evidence="6">Epidermal patterning factor-like protein</fullName>
    </recommendedName>
</protein>
<evidence type="ECO:0000256" key="3">
    <source>
        <dbReference type="ARBA" id="ARBA00022525"/>
    </source>
</evidence>
<dbReference type="GO" id="GO:0010052">
    <property type="term" value="P:guard cell differentiation"/>
    <property type="evidence" value="ECO:0007669"/>
    <property type="project" value="UniProtKB-UniRule"/>
</dbReference>
<dbReference type="PANTHER" id="PTHR33109">
    <property type="entry name" value="EPIDERMAL PATTERNING FACTOR-LIKE PROTEIN 4"/>
    <property type="match status" value="1"/>
</dbReference>
<reference evidence="7 8" key="1">
    <citation type="journal article" date="2021" name="Hortic Res">
        <title>Chromosome-scale assembly of the Dendrobium chrysotoxum genome enhances the understanding of orchid evolution.</title>
        <authorList>
            <person name="Zhang Y."/>
            <person name="Zhang G.Q."/>
            <person name="Zhang D."/>
            <person name="Liu X.D."/>
            <person name="Xu X.Y."/>
            <person name="Sun W.H."/>
            <person name="Yu X."/>
            <person name="Zhu X."/>
            <person name="Wang Z.W."/>
            <person name="Zhao X."/>
            <person name="Zhong W.Y."/>
            <person name="Chen H."/>
            <person name="Yin W.L."/>
            <person name="Huang T."/>
            <person name="Niu S.C."/>
            <person name="Liu Z.J."/>
        </authorList>
    </citation>
    <scope>NUCLEOTIDE SEQUENCE [LARGE SCALE GENOMIC DNA]</scope>
    <source>
        <strain evidence="7">Lindl</strain>
    </source>
</reference>
<evidence type="ECO:0000256" key="4">
    <source>
        <dbReference type="ARBA" id="ARBA00022729"/>
    </source>
</evidence>
<evidence type="ECO:0000256" key="2">
    <source>
        <dbReference type="ARBA" id="ARBA00008127"/>
    </source>
</evidence>
<sequence>MLLVNSMIGSRPPRCERRCPAFSHCEPVQVHATSQQIHASFHSFMITNAKDDDSNYKPMSWKCKCGSPKATTMAYKTYQYQAKAVIREYVLSDPFIPYSSVLAGLLICKMNGIRDNLRRRNRRRRVRGIVRRIVREKTHINVRIREVVAARVRRLQLAIAVGGLRR</sequence>
<dbReference type="EMBL" id="JAGFBR010000015">
    <property type="protein sequence ID" value="KAH0455146.1"/>
    <property type="molecule type" value="Genomic_DNA"/>
</dbReference>
<comment type="function">
    <text evidence="6">Controls stomatal patterning.</text>
</comment>
<keyword evidence="5" id="KW-1015">Disulfide bond</keyword>
<keyword evidence="4" id="KW-0732">Signal</keyword>
<dbReference type="Proteomes" id="UP000775213">
    <property type="component" value="Unassembled WGS sequence"/>
</dbReference>
<evidence type="ECO:0000313" key="7">
    <source>
        <dbReference type="EMBL" id="KAH0455146.1"/>
    </source>
</evidence>
<accession>A0AAV7GF72</accession>
<dbReference type="GO" id="GO:0005576">
    <property type="term" value="C:extracellular region"/>
    <property type="evidence" value="ECO:0007669"/>
    <property type="project" value="UniProtKB-SubCell"/>
</dbReference>
<keyword evidence="8" id="KW-1185">Reference proteome</keyword>
<dbReference type="InterPro" id="IPR039455">
    <property type="entry name" value="EPFL"/>
</dbReference>
<evidence type="ECO:0000256" key="6">
    <source>
        <dbReference type="RuleBase" id="RU367102"/>
    </source>
</evidence>
<evidence type="ECO:0000256" key="5">
    <source>
        <dbReference type="ARBA" id="ARBA00023157"/>
    </source>
</evidence>
<comment type="subcellular location">
    <subcellularLocation>
        <location evidence="1 6">Secreted</location>
    </subcellularLocation>
</comment>
<evidence type="ECO:0000256" key="1">
    <source>
        <dbReference type="ARBA" id="ARBA00004613"/>
    </source>
</evidence>
<name>A0AAV7GF72_DENCH</name>
<keyword evidence="6" id="KW-0217">Developmental protein</keyword>
<evidence type="ECO:0000313" key="8">
    <source>
        <dbReference type="Proteomes" id="UP000775213"/>
    </source>
</evidence>
<keyword evidence="3 6" id="KW-0964">Secreted</keyword>
<comment type="similarity">
    <text evidence="2 6">Belongs to the plant cysteine rich small secretory peptide family. Epidermal patterning factor subfamily.</text>
</comment>
<organism evidence="7 8">
    <name type="scientific">Dendrobium chrysotoxum</name>
    <name type="common">Orchid</name>
    <dbReference type="NCBI Taxonomy" id="161865"/>
    <lineage>
        <taxon>Eukaryota</taxon>
        <taxon>Viridiplantae</taxon>
        <taxon>Streptophyta</taxon>
        <taxon>Embryophyta</taxon>
        <taxon>Tracheophyta</taxon>
        <taxon>Spermatophyta</taxon>
        <taxon>Magnoliopsida</taxon>
        <taxon>Liliopsida</taxon>
        <taxon>Asparagales</taxon>
        <taxon>Orchidaceae</taxon>
        <taxon>Epidendroideae</taxon>
        <taxon>Malaxideae</taxon>
        <taxon>Dendrobiinae</taxon>
        <taxon>Dendrobium</taxon>
    </lineage>
</organism>
<comment type="caution">
    <text evidence="7">The sequence shown here is derived from an EMBL/GenBank/DDBJ whole genome shotgun (WGS) entry which is preliminary data.</text>
</comment>
<dbReference type="Pfam" id="PF17181">
    <property type="entry name" value="EPF"/>
    <property type="match status" value="1"/>
</dbReference>
<proteinExistence type="inferred from homology"/>
<dbReference type="AlphaFoldDB" id="A0AAV7GF72"/>
<dbReference type="PANTHER" id="PTHR33109:SF7">
    <property type="entry name" value="EPIDERMAL PATTERNING FACTOR-LIKE PROTEIN 2"/>
    <property type="match status" value="1"/>
</dbReference>
<gene>
    <name evidence="7" type="ORF">IEQ34_017070</name>
</gene>